<dbReference type="SMART" id="SM00743">
    <property type="entry name" value="Agenet"/>
    <property type="match status" value="2"/>
</dbReference>
<feature type="region of interest" description="Disordered" evidence="1">
    <location>
        <begin position="602"/>
        <end position="677"/>
    </location>
</feature>
<dbReference type="PROSITE" id="PS51038">
    <property type="entry name" value="BAH"/>
    <property type="match status" value="1"/>
</dbReference>
<feature type="compositionally biased region" description="Basic and acidic residues" evidence="1">
    <location>
        <begin position="614"/>
        <end position="624"/>
    </location>
</feature>
<proteinExistence type="predicted"/>
<dbReference type="PANTHER" id="PTHR31917:SF101">
    <property type="entry name" value="OS07G0607300 PROTEIN"/>
    <property type="match status" value="1"/>
</dbReference>
<name>A0AAN7LKZ8_TRANT</name>
<accession>A0AAN7LKZ8</accession>
<dbReference type="Gene3D" id="2.30.30.490">
    <property type="match status" value="1"/>
</dbReference>
<feature type="domain" description="BAH" evidence="2">
    <location>
        <begin position="172"/>
        <end position="291"/>
    </location>
</feature>
<dbReference type="PANTHER" id="PTHR31917">
    <property type="entry name" value="AGENET DOMAIN-CONTAINING PROTEIN-RELATED"/>
    <property type="match status" value="1"/>
</dbReference>
<gene>
    <name evidence="3" type="ORF">SAY86_011378</name>
</gene>
<reference evidence="3 4" key="1">
    <citation type="journal article" date="2023" name="Hortic Res">
        <title>Pangenome of water caltrop reveals structural variations and asymmetric subgenome divergence after allopolyploidization.</title>
        <authorList>
            <person name="Zhang X."/>
            <person name="Chen Y."/>
            <person name="Wang L."/>
            <person name="Yuan Y."/>
            <person name="Fang M."/>
            <person name="Shi L."/>
            <person name="Lu R."/>
            <person name="Comes H.P."/>
            <person name="Ma Y."/>
            <person name="Chen Y."/>
            <person name="Huang G."/>
            <person name="Zhou Y."/>
            <person name="Zheng Z."/>
            <person name="Qiu Y."/>
        </authorList>
    </citation>
    <scope>NUCLEOTIDE SEQUENCE [LARGE SCALE GENOMIC DNA]</scope>
    <source>
        <strain evidence="3">F231</strain>
    </source>
</reference>
<dbReference type="AlphaFoldDB" id="A0AAN7LKZ8"/>
<evidence type="ECO:0000256" key="1">
    <source>
        <dbReference type="SAM" id="MobiDB-lite"/>
    </source>
</evidence>
<evidence type="ECO:0000313" key="3">
    <source>
        <dbReference type="EMBL" id="KAK4787545.1"/>
    </source>
</evidence>
<dbReference type="Proteomes" id="UP001346149">
    <property type="component" value="Unassembled WGS sequence"/>
</dbReference>
<protein>
    <recommendedName>
        <fullName evidence="2">BAH domain-containing protein</fullName>
    </recommendedName>
</protein>
<evidence type="ECO:0000313" key="4">
    <source>
        <dbReference type="Proteomes" id="UP001346149"/>
    </source>
</evidence>
<comment type="caution">
    <text evidence="3">The sequence shown here is derived from an EMBL/GenBank/DDBJ whole genome shotgun (WGS) entry which is preliminary data.</text>
</comment>
<dbReference type="InterPro" id="IPR014002">
    <property type="entry name" value="Agenet_dom_plant"/>
</dbReference>
<dbReference type="CDD" id="cd20405">
    <property type="entry name" value="Tudor_Agenet_AtDUF_rpt1_3"/>
    <property type="match status" value="1"/>
</dbReference>
<dbReference type="InterPro" id="IPR008395">
    <property type="entry name" value="Agenet-like_dom"/>
</dbReference>
<sequence>MLGEGLCFVEWKEQYVTQERGNRVVHYILKDSAGESFLAIVGTERSVRHMFYVVAEEFVQSYGAEIGIHSGFKWRSRREVVDWLTSMISKPCELTDNDSALASGSYELPVKEARSQVYVGSILNGGNSGFAWSGAPWSCVKQLKHYGSFCRNGISIALLLIPYPFPNIVLCLNVQVYSFVYVMGKGDTNYLAYLEDMYEDKRGQKKVKVRWFHCSDEVKGVVPLRNPHKKEVFITPYAQVISAECVGGPATILTKEHYFKYLAGFPGALSSKVHMCFRQFKNNRVKNFDLSKLQGYFNQPAITCLLSSSLLTPDSARNGFTEEDEDLSPSDEVKVGSKRARSGRGYQKSVTVYSSFRNSGEDPATPNGGTAKRAKYAVAGKRLLSPAHVYSIPASAFRVDSKIETLCQDSGIRGCWFRCTVLQVTSKQLKVHYDDLLDEDGSSNLEEWIPAVKFAIPDRLAMRFSDRLTIRPVPPAVDETEVVYDIGVAVDAWWSDGWWEGVVIGYKADNVGDILQIYFPGENLFMSFPKKDLRKSMDWVGDRWINVQTKLDISSILTAELLWSASPGILKIIKPEGVVAQDTNLILKNTIDKVKPNSTLISSEVKDKTKRKEIKRDDGNHKMGDSSNNVKEGEKNSQEACDDGAGDPSQMTLRIPPWKTDPSSHNPEVVEMSEAVA</sequence>
<dbReference type="GO" id="GO:0003682">
    <property type="term" value="F:chromatin binding"/>
    <property type="evidence" value="ECO:0007669"/>
    <property type="project" value="InterPro"/>
</dbReference>
<dbReference type="Pfam" id="PF05641">
    <property type="entry name" value="Agenet"/>
    <property type="match status" value="1"/>
</dbReference>
<dbReference type="EMBL" id="JAXQNO010000012">
    <property type="protein sequence ID" value="KAK4787545.1"/>
    <property type="molecule type" value="Genomic_DNA"/>
</dbReference>
<keyword evidence="4" id="KW-1185">Reference proteome</keyword>
<organism evidence="3 4">
    <name type="scientific">Trapa natans</name>
    <name type="common">Water chestnut</name>
    <dbReference type="NCBI Taxonomy" id="22666"/>
    <lineage>
        <taxon>Eukaryota</taxon>
        <taxon>Viridiplantae</taxon>
        <taxon>Streptophyta</taxon>
        <taxon>Embryophyta</taxon>
        <taxon>Tracheophyta</taxon>
        <taxon>Spermatophyta</taxon>
        <taxon>Magnoliopsida</taxon>
        <taxon>eudicotyledons</taxon>
        <taxon>Gunneridae</taxon>
        <taxon>Pentapetalae</taxon>
        <taxon>rosids</taxon>
        <taxon>malvids</taxon>
        <taxon>Myrtales</taxon>
        <taxon>Lythraceae</taxon>
        <taxon>Trapa</taxon>
    </lineage>
</organism>
<feature type="region of interest" description="Disordered" evidence="1">
    <location>
        <begin position="317"/>
        <end position="342"/>
    </location>
</feature>
<evidence type="ECO:0000259" key="2">
    <source>
        <dbReference type="PROSITE" id="PS51038"/>
    </source>
</evidence>
<dbReference type="InterPro" id="IPR043151">
    <property type="entry name" value="BAH_sf"/>
</dbReference>
<dbReference type="InterPro" id="IPR001025">
    <property type="entry name" value="BAH_dom"/>
</dbReference>